<feature type="compositionally biased region" description="Low complexity" evidence="2">
    <location>
        <begin position="574"/>
        <end position="591"/>
    </location>
</feature>
<gene>
    <name evidence="3" type="ORF">BD289DRAFT_165648</name>
</gene>
<dbReference type="STRING" id="2025994.A0A2T2ZU67"/>
<feature type="region of interest" description="Disordered" evidence="2">
    <location>
        <begin position="380"/>
        <end position="400"/>
    </location>
</feature>
<feature type="region of interest" description="Disordered" evidence="2">
    <location>
        <begin position="464"/>
        <end position="547"/>
    </location>
</feature>
<organism evidence="3 4">
    <name type="scientific">Coniella lustricola</name>
    <dbReference type="NCBI Taxonomy" id="2025994"/>
    <lineage>
        <taxon>Eukaryota</taxon>
        <taxon>Fungi</taxon>
        <taxon>Dikarya</taxon>
        <taxon>Ascomycota</taxon>
        <taxon>Pezizomycotina</taxon>
        <taxon>Sordariomycetes</taxon>
        <taxon>Sordariomycetidae</taxon>
        <taxon>Diaporthales</taxon>
        <taxon>Schizoparmaceae</taxon>
        <taxon>Coniella</taxon>
    </lineage>
</organism>
<dbReference type="AlphaFoldDB" id="A0A2T2ZU67"/>
<dbReference type="OrthoDB" id="5430717at2759"/>
<proteinExistence type="predicted"/>
<feature type="compositionally biased region" description="Polar residues" evidence="2">
    <location>
        <begin position="496"/>
        <end position="525"/>
    </location>
</feature>
<feature type="region of interest" description="Disordered" evidence="2">
    <location>
        <begin position="91"/>
        <end position="119"/>
    </location>
</feature>
<name>A0A2T2ZU67_9PEZI</name>
<feature type="compositionally biased region" description="Low complexity" evidence="2">
    <location>
        <begin position="34"/>
        <end position="43"/>
    </location>
</feature>
<feature type="region of interest" description="Disordered" evidence="2">
    <location>
        <begin position="1"/>
        <end position="73"/>
    </location>
</feature>
<dbReference type="Proteomes" id="UP000241462">
    <property type="component" value="Unassembled WGS sequence"/>
</dbReference>
<evidence type="ECO:0000313" key="4">
    <source>
        <dbReference type="Proteomes" id="UP000241462"/>
    </source>
</evidence>
<feature type="compositionally biased region" description="Polar residues" evidence="2">
    <location>
        <begin position="53"/>
        <end position="73"/>
    </location>
</feature>
<dbReference type="InParanoid" id="A0A2T2ZU67"/>
<evidence type="ECO:0000256" key="1">
    <source>
        <dbReference type="SAM" id="Coils"/>
    </source>
</evidence>
<feature type="compositionally biased region" description="Pro residues" evidence="2">
    <location>
        <begin position="18"/>
        <end position="33"/>
    </location>
</feature>
<evidence type="ECO:0000256" key="2">
    <source>
        <dbReference type="SAM" id="MobiDB-lite"/>
    </source>
</evidence>
<feature type="region of interest" description="Disordered" evidence="2">
    <location>
        <begin position="562"/>
        <end position="609"/>
    </location>
</feature>
<dbReference type="EMBL" id="KZ678686">
    <property type="protein sequence ID" value="PSR76906.1"/>
    <property type="molecule type" value="Genomic_DNA"/>
</dbReference>
<sequence length="771" mass="83999">MGDQLRHAFGSRTHPTQPSRPPPTIPPPPPSLAPPLLTTTTPTARDRRVNATAPRNQRNTNHSLQRAHTETQMGQMLSKMPRFARWPSFFGFGSTTQDQSSTKPTLPELRKNNSDPTVHNSWDVSPGSARPGHAAALAAPNYYNPNLHQMMDIVSSAIMANGTSEPIPRHLNGFIAGMIEEFRICLSKYDTLQKDHSELEIARQKEAKEHATTAQKWKARKNAYKEEIKGLKRMIVEGRNDVESAMPTPADSVSDREDAKAFTNALDSPRITGCEFPTSRVVNLHGTHQQAKTDGAMHDIDDQKIAVPVLDIVAAEHSSVVSMEEQLPRVLVNHNSDVAKSEQLRSLDSTATHTKRIQFEQKVHPRVNVAAQKVITAGANLSASEKPKPRNSDSSATTAYSVTAASTPSASLITQGLLAQRVAQEPITPHTTPPGPVPDARQGRGFAEILELVKMNGGLPEQVVEEEEDDDDDDIYGSSFVPPHPTRKLSFKKQDLTTNASQDTNDISQTIDSNIQNNGPNTSSGDPVGHRQSAYSRVPSSSMGLQRASSALLSSMGRNLVEERRKSTEQLGQRGSMSSRNTSSSRGSSGSLLGTPTRKAQSGQDPFPDEATKYAYRHARLVTNTHIRANSLLTKEDSAELARMEARYPGVGYPPPAAAQRRARVAPRPVYQRSTLYRASTMPIDPQRAAGNHIQPPSGLEQVVAARRQVVRLAPGFGDVVEEQPIEVCEQASAAAPAVLETSNEDGSQAMGDDDNEVPKEFLCESEALHD</sequence>
<accession>A0A2T2ZU67</accession>
<feature type="compositionally biased region" description="Polar residues" evidence="2">
    <location>
        <begin position="93"/>
        <end position="104"/>
    </location>
</feature>
<feature type="compositionally biased region" description="Acidic residues" evidence="2">
    <location>
        <begin position="464"/>
        <end position="475"/>
    </location>
</feature>
<feature type="compositionally biased region" description="Polar residues" evidence="2">
    <location>
        <begin position="592"/>
        <end position="604"/>
    </location>
</feature>
<feature type="compositionally biased region" description="Polar residues" evidence="2">
    <location>
        <begin position="533"/>
        <end position="547"/>
    </location>
</feature>
<evidence type="ECO:0000313" key="3">
    <source>
        <dbReference type="EMBL" id="PSR76906.1"/>
    </source>
</evidence>
<reference evidence="3 4" key="1">
    <citation type="journal article" date="2018" name="Mycol. Prog.">
        <title>Coniella lustricola, a new species from submerged detritus.</title>
        <authorList>
            <person name="Raudabaugh D.B."/>
            <person name="Iturriaga T."/>
            <person name="Carver A."/>
            <person name="Mondo S."/>
            <person name="Pangilinan J."/>
            <person name="Lipzen A."/>
            <person name="He G."/>
            <person name="Amirebrahimi M."/>
            <person name="Grigoriev I.V."/>
            <person name="Miller A.N."/>
        </authorList>
    </citation>
    <scope>NUCLEOTIDE SEQUENCE [LARGE SCALE GENOMIC DNA]</scope>
    <source>
        <strain evidence="3 4">B22-T-1</strain>
    </source>
</reference>
<feature type="coiled-coil region" evidence="1">
    <location>
        <begin position="189"/>
        <end position="241"/>
    </location>
</feature>
<keyword evidence="1" id="KW-0175">Coiled coil</keyword>
<feature type="region of interest" description="Disordered" evidence="2">
    <location>
        <begin position="736"/>
        <end position="759"/>
    </location>
</feature>
<protein>
    <submittedName>
        <fullName evidence="3">Uncharacterized protein</fullName>
    </submittedName>
</protein>
<keyword evidence="4" id="KW-1185">Reference proteome</keyword>